<feature type="region of interest" description="Disordered" evidence="1">
    <location>
        <begin position="131"/>
        <end position="177"/>
    </location>
</feature>
<gene>
    <name evidence="2" type="ORF">PACLA_8A049421</name>
</gene>
<protein>
    <submittedName>
        <fullName evidence="2">Uncharacterized protein</fullName>
    </submittedName>
</protein>
<evidence type="ECO:0000313" key="2">
    <source>
        <dbReference type="EMBL" id="CAB4032415.1"/>
    </source>
</evidence>
<accession>A0A6S7JJ43</accession>
<name>A0A6S7JJ43_PARCT</name>
<evidence type="ECO:0000313" key="3">
    <source>
        <dbReference type="Proteomes" id="UP001152795"/>
    </source>
</evidence>
<dbReference type="Proteomes" id="UP001152795">
    <property type="component" value="Unassembled WGS sequence"/>
</dbReference>
<reference evidence="2" key="1">
    <citation type="submission" date="2020-04" db="EMBL/GenBank/DDBJ databases">
        <authorList>
            <person name="Alioto T."/>
            <person name="Alioto T."/>
            <person name="Gomez Garrido J."/>
        </authorList>
    </citation>
    <scope>NUCLEOTIDE SEQUENCE</scope>
    <source>
        <strain evidence="2">A484AB</strain>
    </source>
</reference>
<comment type="caution">
    <text evidence="2">The sequence shown here is derived from an EMBL/GenBank/DDBJ whole genome shotgun (WGS) entry which is preliminary data.</text>
</comment>
<evidence type="ECO:0000256" key="1">
    <source>
        <dbReference type="SAM" id="MobiDB-lite"/>
    </source>
</evidence>
<feature type="compositionally biased region" description="Polar residues" evidence="1">
    <location>
        <begin position="155"/>
        <end position="166"/>
    </location>
</feature>
<sequence length="225" mass="25616">MHPSVVVANNERANYAYDLDSNEVEDENEQLHNSSSENLETDAESKNENSRMVSSLHNVVFILDINEVEDENEQPHNSSSENLEIDAESKNENSRMDSNEVEDENEQPHNSSSENLEIWNERMDEADVLVSGGSEVSSDLNEKKRRENNRKHNAGNDSLSGNSVVETSKRFKPSGEPYKDDAMTPVFSWQNKAYTSEQLVQILLGNYDLCAGYEKRSLRWIRNSL</sequence>
<feature type="compositionally biased region" description="Basic and acidic residues" evidence="1">
    <location>
        <begin position="87"/>
        <end position="98"/>
    </location>
</feature>
<dbReference type="AlphaFoldDB" id="A0A6S7JJ43"/>
<keyword evidence="3" id="KW-1185">Reference proteome</keyword>
<organism evidence="2 3">
    <name type="scientific">Paramuricea clavata</name>
    <name type="common">Red gorgonian</name>
    <name type="synonym">Violescent sea-whip</name>
    <dbReference type="NCBI Taxonomy" id="317549"/>
    <lineage>
        <taxon>Eukaryota</taxon>
        <taxon>Metazoa</taxon>
        <taxon>Cnidaria</taxon>
        <taxon>Anthozoa</taxon>
        <taxon>Octocorallia</taxon>
        <taxon>Malacalcyonacea</taxon>
        <taxon>Plexauridae</taxon>
        <taxon>Paramuricea</taxon>
    </lineage>
</organism>
<dbReference type="EMBL" id="CACRXK020018385">
    <property type="protein sequence ID" value="CAB4032415.1"/>
    <property type="molecule type" value="Genomic_DNA"/>
</dbReference>
<feature type="region of interest" description="Disordered" evidence="1">
    <location>
        <begin position="1"/>
        <end position="51"/>
    </location>
</feature>
<proteinExistence type="predicted"/>
<feature type="region of interest" description="Disordered" evidence="1">
    <location>
        <begin position="70"/>
        <end position="113"/>
    </location>
</feature>